<accession>A0A5N5DPT2</accession>
<sequence length="290" mass="31755">MITSQFARFRATARLHAVKLPGIRSPCANKLSGLRLSSNAAKQAAPKAAPAAPKDFVAKSASTKKLLFPERLLIYNAGTGKTTWVAFTKLGTIVLFAFGCLVIAPRLHYHPDTPWWAAPAAILLAPVPLLLTTALTSPFVNSIYLHLPLYARQSRQLLHRFAASPPADALLDVRTVRLNGFWKTTGTAVGELRPLPPRGFLGGLANVERVPRVAVGKKKDAGKGGKEGEEKEKKKLWDVDGDKRGLLQRFATLFVEPRRRFYINPAEGSRRSAEPGVIELIMKAVEKQHS</sequence>
<dbReference type="EMBL" id="VCHE01000005">
    <property type="protein sequence ID" value="KAB2579958.1"/>
    <property type="molecule type" value="Genomic_DNA"/>
</dbReference>
<feature type="transmembrane region" description="Helical" evidence="1">
    <location>
        <begin position="116"/>
        <end position="145"/>
    </location>
</feature>
<comment type="caution">
    <text evidence="2">The sequence shown here is derived from an EMBL/GenBank/DDBJ whole genome shotgun (WGS) entry which is preliminary data.</text>
</comment>
<gene>
    <name evidence="2" type="ORF">DBV05_g1429</name>
</gene>
<evidence type="ECO:0000256" key="1">
    <source>
        <dbReference type="SAM" id="Phobius"/>
    </source>
</evidence>
<reference evidence="2 3" key="1">
    <citation type="journal article" date="2019" name="Sci. Rep.">
        <title>A multi-omics analysis of the grapevine pathogen Lasiodiplodia theobromae reveals that temperature affects the expression of virulence- and pathogenicity-related genes.</title>
        <authorList>
            <person name="Felix C."/>
            <person name="Meneses R."/>
            <person name="Goncalves M.F.M."/>
            <person name="Tilleman L."/>
            <person name="Duarte A.S."/>
            <person name="Jorrin-Novo J.V."/>
            <person name="Van de Peer Y."/>
            <person name="Deforce D."/>
            <person name="Van Nieuwerburgh F."/>
            <person name="Esteves A.C."/>
            <person name="Alves A."/>
        </authorList>
    </citation>
    <scope>NUCLEOTIDE SEQUENCE [LARGE SCALE GENOMIC DNA]</scope>
    <source>
        <strain evidence="2 3">LA-SOL3</strain>
    </source>
</reference>
<keyword evidence="1" id="KW-0812">Transmembrane</keyword>
<evidence type="ECO:0000313" key="3">
    <source>
        <dbReference type="Proteomes" id="UP000325902"/>
    </source>
</evidence>
<protein>
    <submittedName>
        <fullName evidence="2">Uncharacterized protein</fullName>
    </submittedName>
</protein>
<keyword evidence="1" id="KW-0472">Membrane</keyword>
<dbReference type="Proteomes" id="UP000325902">
    <property type="component" value="Unassembled WGS sequence"/>
</dbReference>
<keyword evidence="3" id="KW-1185">Reference proteome</keyword>
<feature type="transmembrane region" description="Helical" evidence="1">
    <location>
        <begin position="84"/>
        <end position="104"/>
    </location>
</feature>
<organism evidence="2 3">
    <name type="scientific">Lasiodiplodia theobromae</name>
    <dbReference type="NCBI Taxonomy" id="45133"/>
    <lineage>
        <taxon>Eukaryota</taxon>
        <taxon>Fungi</taxon>
        <taxon>Dikarya</taxon>
        <taxon>Ascomycota</taxon>
        <taxon>Pezizomycotina</taxon>
        <taxon>Dothideomycetes</taxon>
        <taxon>Dothideomycetes incertae sedis</taxon>
        <taxon>Botryosphaeriales</taxon>
        <taxon>Botryosphaeriaceae</taxon>
        <taxon>Lasiodiplodia</taxon>
    </lineage>
</organism>
<dbReference type="AlphaFoldDB" id="A0A5N5DPT2"/>
<proteinExistence type="predicted"/>
<name>A0A5N5DPT2_9PEZI</name>
<keyword evidence="1" id="KW-1133">Transmembrane helix</keyword>
<evidence type="ECO:0000313" key="2">
    <source>
        <dbReference type="EMBL" id="KAB2579958.1"/>
    </source>
</evidence>
<dbReference type="OrthoDB" id="2386090at2759"/>